<evidence type="ECO:0008006" key="4">
    <source>
        <dbReference type="Google" id="ProtNLM"/>
    </source>
</evidence>
<dbReference type="EMBL" id="FNCF01000003">
    <property type="protein sequence ID" value="SDG19641.1"/>
    <property type="molecule type" value="Genomic_DNA"/>
</dbReference>
<dbReference type="InterPro" id="IPR021889">
    <property type="entry name" value="DUF3500"/>
</dbReference>
<proteinExistence type="predicted"/>
<feature type="region of interest" description="Disordered" evidence="1">
    <location>
        <begin position="102"/>
        <end position="152"/>
    </location>
</feature>
<name>A0A1G7S9I8_9ACTN</name>
<dbReference type="PANTHER" id="PTHR37489:SF1">
    <property type="entry name" value="DUF3500 DOMAIN-CONTAINING PROTEIN"/>
    <property type="match status" value="1"/>
</dbReference>
<feature type="compositionally biased region" description="Gly residues" evidence="1">
    <location>
        <begin position="102"/>
        <end position="149"/>
    </location>
</feature>
<protein>
    <recommendedName>
        <fullName evidence="4">DUF3500 domain-containing protein</fullName>
    </recommendedName>
</protein>
<dbReference type="PANTHER" id="PTHR37489">
    <property type="entry name" value="DUF3500 DOMAIN-CONTAINING PROTEIN"/>
    <property type="match status" value="1"/>
</dbReference>
<organism evidence="2 3">
    <name type="scientific">Klenkia brasiliensis</name>
    <dbReference type="NCBI Taxonomy" id="333142"/>
    <lineage>
        <taxon>Bacteria</taxon>
        <taxon>Bacillati</taxon>
        <taxon>Actinomycetota</taxon>
        <taxon>Actinomycetes</taxon>
        <taxon>Geodermatophilales</taxon>
        <taxon>Geodermatophilaceae</taxon>
        <taxon>Klenkia</taxon>
    </lineage>
</organism>
<sequence>MLGGVNNRLPTTAIAASAAVLMSLGLVGCSSDTTSDSTSTSTSSAATSASSGSTAASGDVVALAEAFAATLDDDQREALNQDYTFDNATNWSNFPNALLAGTGGFPGGGRPGGGALPSGQMPSGGPGGAPGGGSGGGSGAGGIGSGGRVGLQTDSLSDEQWTALENLLRAVTGSSANEGFDEIMQHLAADDYLADNGGGDDYGRGNYFIAFLGEPTDSGTWELQFGGHHLAVANTYVNGALGGATPSFRGIEPLTTVEEDGVTVQPEQQEQAAFAALLGSLDDTQLASAQLSESFNDILLGPGNDWAFPTTSEGVKGSDLTADQKALVLAAINTYVDDIDDADAATILAKYEGELDDTYVSFSGNSTVSEVGDYVRIDGPSVWIEFSLQNGIVLDGPHPHAVWRDKQSDYAGLTS</sequence>
<feature type="region of interest" description="Disordered" evidence="1">
    <location>
        <begin position="32"/>
        <end position="54"/>
    </location>
</feature>
<reference evidence="3" key="1">
    <citation type="submission" date="2016-10" db="EMBL/GenBank/DDBJ databases">
        <authorList>
            <person name="Varghese N."/>
            <person name="Submissions S."/>
        </authorList>
    </citation>
    <scope>NUCLEOTIDE SEQUENCE [LARGE SCALE GENOMIC DNA]</scope>
    <source>
        <strain evidence="3">DSM 44526</strain>
    </source>
</reference>
<keyword evidence="3" id="KW-1185">Reference proteome</keyword>
<evidence type="ECO:0000313" key="3">
    <source>
        <dbReference type="Proteomes" id="UP000198863"/>
    </source>
</evidence>
<accession>A0A1G7S9I8</accession>
<evidence type="ECO:0000256" key="1">
    <source>
        <dbReference type="SAM" id="MobiDB-lite"/>
    </source>
</evidence>
<dbReference type="Proteomes" id="UP000198863">
    <property type="component" value="Unassembled WGS sequence"/>
</dbReference>
<evidence type="ECO:0000313" key="2">
    <source>
        <dbReference type="EMBL" id="SDG19641.1"/>
    </source>
</evidence>
<gene>
    <name evidence="2" type="ORF">SAMN05660324_1930</name>
</gene>
<dbReference type="AlphaFoldDB" id="A0A1G7S9I8"/>
<dbReference type="Pfam" id="PF12006">
    <property type="entry name" value="DUF3500"/>
    <property type="match status" value="1"/>
</dbReference>